<dbReference type="Proteomes" id="UP000186559">
    <property type="component" value="Plasmid pTPRO3"/>
</dbReference>
<keyword evidence="1" id="KW-0614">Plasmid</keyword>
<name>A0A1U7DDG2_9RHOB</name>
<dbReference type="AlphaFoldDB" id="A0A1U7DDG2"/>
<protein>
    <submittedName>
        <fullName evidence="1">Uncharacterized protein</fullName>
    </submittedName>
</protein>
<gene>
    <name evidence="1" type="ORF">Ga0080559_TMP5016</name>
</gene>
<geneLocation type="plasmid" evidence="2">
    <name>ptpro3</name>
</geneLocation>
<proteinExistence type="predicted"/>
<evidence type="ECO:0000313" key="2">
    <source>
        <dbReference type="Proteomes" id="UP000186559"/>
    </source>
</evidence>
<dbReference type="EMBL" id="CP014799">
    <property type="protein sequence ID" value="APX26085.1"/>
    <property type="molecule type" value="Genomic_DNA"/>
</dbReference>
<reference evidence="1 2" key="1">
    <citation type="submission" date="2016-03" db="EMBL/GenBank/DDBJ databases">
        <title>Deep-sea bacteria in the southern Pacific.</title>
        <authorList>
            <person name="Tang K."/>
        </authorList>
    </citation>
    <scope>NUCLEOTIDE SEQUENCE [LARGE SCALE GENOMIC DNA]</scope>
    <source>
        <strain evidence="1 2">JLT2016</strain>
        <plasmid evidence="2">Plasmid ptpro3</plasmid>
    </source>
</reference>
<accession>A0A1U7DDG2</accession>
<sequence length="83" mass="9041">MWAVYAPRVDPVTTHAELFTLFESVTDLLNDIHVKVEYTRTGRFARSGGRGLGIAPFDAGTFSTDHAALVPDCTTWRTGAPST</sequence>
<dbReference type="KEGG" id="tpro:Ga0080559_TMP5016"/>
<keyword evidence="2" id="KW-1185">Reference proteome</keyword>
<organism evidence="1 2">
    <name type="scientific">Salipiger profundus</name>
    <dbReference type="NCBI Taxonomy" id="1229727"/>
    <lineage>
        <taxon>Bacteria</taxon>
        <taxon>Pseudomonadati</taxon>
        <taxon>Pseudomonadota</taxon>
        <taxon>Alphaproteobacteria</taxon>
        <taxon>Rhodobacterales</taxon>
        <taxon>Roseobacteraceae</taxon>
        <taxon>Salipiger</taxon>
    </lineage>
</organism>
<evidence type="ECO:0000313" key="1">
    <source>
        <dbReference type="EMBL" id="APX26085.1"/>
    </source>
</evidence>